<keyword evidence="2" id="KW-0812">Transmembrane</keyword>
<dbReference type="OrthoDB" id="2525208at2759"/>
<feature type="compositionally biased region" description="Polar residues" evidence="1">
    <location>
        <begin position="17"/>
        <end position="27"/>
    </location>
</feature>
<evidence type="ECO:0000256" key="1">
    <source>
        <dbReference type="SAM" id="MobiDB-lite"/>
    </source>
</evidence>
<name>A0A5C5G6W2_9BASI</name>
<feature type="compositionally biased region" description="Basic and acidic residues" evidence="1">
    <location>
        <begin position="175"/>
        <end position="191"/>
    </location>
</feature>
<feature type="region of interest" description="Disordered" evidence="1">
    <location>
        <begin position="1"/>
        <end position="27"/>
    </location>
</feature>
<feature type="region of interest" description="Disordered" evidence="1">
    <location>
        <begin position="152"/>
        <end position="191"/>
    </location>
</feature>
<dbReference type="EMBL" id="SOZI01000009">
    <property type="protein sequence ID" value="TNY23601.1"/>
    <property type="molecule type" value="Genomic_DNA"/>
</dbReference>
<feature type="transmembrane region" description="Helical" evidence="2">
    <location>
        <begin position="41"/>
        <end position="65"/>
    </location>
</feature>
<evidence type="ECO:0000313" key="4">
    <source>
        <dbReference type="Proteomes" id="UP000311382"/>
    </source>
</evidence>
<reference evidence="3 4" key="1">
    <citation type="submission" date="2019-03" db="EMBL/GenBank/DDBJ databases">
        <title>Rhodosporidium diobovatum UCD-FST 08-225 genome sequencing, assembly, and annotation.</title>
        <authorList>
            <person name="Fakankun I.U."/>
            <person name="Fristensky B."/>
            <person name="Levin D.B."/>
        </authorList>
    </citation>
    <scope>NUCLEOTIDE SEQUENCE [LARGE SCALE GENOMIC DNA]</scope>
    <source>
        <strain evidence="3 4">UCD-FST 08-225</strain>
    </source>
</reference>
<keyword evidence="4" id="KW-1185">Reference proteome</keyword>
<gene>
    <name evidence="3" type="ORF">DMC30DRAFT_413934</name>
</gene>
<evidence type="ECO:0000256" key="2">
    <source>
        <dbReference type="SAM" id="Phobius"/>
    </source>
</evidence>
<keyword evidence="2" id="KW-0472">Membrane</keyword>
<sequence length="191" mass="19783">MSLVKRGGAAAGDATHNPATGTYASVPPKSTYTGPKVAGTYGGFVGVFVACLFVGLFVVAVLIFLRLRTLRRRALREDALYTEARGGGGAAAGHHHDDDEWTAADDAFEMPTHASYDAAHSALSLVDAPYGQGGGGGGMGTLSQPRLYAAGGAHDDAASNVSQDTLYGGGTDAQQRYRDPYADEDGSLRKD</sequence>
<proteinExistence type="predicted"/>
<comment type="caution">
    <text evidence="3">The sequence shown here is derived from an EMBL/GenBank/DDBJ whole genome shotgun (WGS) entry which is preliminary data.</text>
</comment>
<dbReference type="Proteomes" id="UP000311382">
    <property type="component" value="Unassembled WGS sequence"/>
</dbReference>
<evidence type="ECO:0000313" key="3">
    <source>
        <dbReference type="EMBL" id="TNY23601.1"/>
    </source>
</evidence>
<accession>A0A5C5G6W2</accession>
<keyword evidence="2" id="KW-1133">Transmembrane helix</keyword>
<protein>
    <submittedName>
        <fullName evidence="3">Uncharacterized protein</fullName>
    </submittedName>
</protein>
<organism evidence="3 4">
    <name type="scientific">Rhodotorula diobovata</name>
    <dbReference type="NCBI Taxonomy" id="5288"/>
    <lineage>
        <taxon>Eukaryota</taxon>
        <taxon>Fungi</taxon>
        <taxon>Dikarya</taxon>
        <taxon>Basidiomycota</taxon>
        <taxon>Pucciniomycotina</taxon>
        <taxon>Microbotryomycetes</taxon>
        <taxon>Sporidiobolales</taxon>
        <taxon>Sporidiobolaceae</taxon>
        <taxon>Rhodotorula</taxon>
    </lineage>
</organism>
<dbReference type="AlphaFoldDB" id="A0A5C5G6W2"/>